<keyword evidence="1" id="KW-0175">Coiled coil</keyword>
<sequence length="337" mass="40240">MGFNYITKKDTTKNLYYKIPKQLMLEHKYKKMKDSAKILYSILYERTNLSISKNWFDSKNRAYIICTYDEIQILFGCSRDKVSKCLKELERYNLLKRDKIKSEDGNLVNVLYIAHVDTSSETLDQLLDNHKYHYHKLRNKNREYKRAYDKERGNLSKFKKQTTIGITCFKKYKLVKPSNFNSSLIFRLPVVQKTDYSNTDFNNTNIISMYVSNEKLKNKIFIDRYKEFLKPSLYAEKVLPLLQTKIQFDLFDKVLVDTINNPKIKYKENYIIAKLNKLIHANILTLDKYLQEVSVYNYNHFESKEVQNPMLKLSDDAVRERYLLDQCISKELLTKKM</sequence>
<reference evidence="3 4" key="1">
    <citation type="submission" date="2013-06" db="EMBL/GenBank/DDBJ databases">
        <authorList>
            <person name="Walk S."/>
            <person name="Aronoff D."/>
            <person name="Young V.Y."/>
            <person name="Marsh J."/>
            <person name="Harrison L."/>
            <person name="Daugherty S.C."/>
            <person name="Shefchek K.A."/>
            <person name="Hine E.E."/>
            <person name="Tallon L.J."/>
            <person name="Sadzewicz L.K."/>
            <person name="Rasko D.A."/>
        </authorList>
    </citation>
    <scope>NUCLEOTIDE SEQUENCE [LARGE SCALE GENOMIC DNA]</scope>
    <source>
        <strain evidence="3 4">ATCC 638</strain>
    </source>
</reference>
<dbReference type="AlphaFoldDB" id="T4VFX1"/>
<evidence type="ECO:0000313" key="3">
    <source>
        <dbReference type="EMBL" id="EQK40025.1"/>
    </source>
</evidence>
<dbReference type="GeneID" id="67474459"/>
<dbReference type="EMBL" id="AVNC01000022">
    <property type="protein sequence ID" value="EQK40025.1"/>
    <property type="molecule type" value="Genomic_DNA"/>
</dbReference>
<evidence type="ECO:0000259" key="2">
    <source>
        <dbReference type="Pfam" id="PF06970"/>
    </source>
</evidence>
<feature type="coiled-coil region" evidence="1">
    <location>
        <begin position="134"/>
        <end position="161"/>
    </location>
</feature>
<name>T4VFX1_PARBF</name>
<dbReference type="RefSeq" id="WP_021434487.1">
    <property type="nucleotide sequence ID" value="NZ_AVNC01000022.1"/>
</dbReference>
<evidence type="ECO:0000313" key="4">
    <source>
        <dbReference type="Proteomes" id="UP000015688"/>
    </source>
</evidence>
<dbReference type="InterPro" id="IPR010724">
    <property type="entry name" value="RepA_N"/>
</dbReference>
<proteinExistence type="predicted"/>
<protein>
    <submittedName>
        <fullName evidence="3">Replication initiator A family protein</fullName>
    </submittedName>
</protein>
<gene>
    <name evidence="3" type="ORF">C672_3530</name>
</gene>
<dbReference type="Proteomes" id="UP000015688">
    <property type="component" value="Unassembled WGS sequence"/>
</dbReference>
<comment type="caution">
    <text evidence="3">The sequence shown here is derived from an EMBL/GenBank/DDBJ whole genome shotgun (WGS) entry which is preliminary data.</text>
</comment>
<evidence type="ECO:0000256" key="1">
    <source>
        <dbReference type="SAM" id="Coils"/>
    </source>
</evidence>
<accession>T4VFX1</accession>
<feature type="domain" description="Replication initiator A N-terminal" evidence="2">
    <location>
        <begin position="15"/>
        <end position="89"/>
    </location>
</feature>
<dbReference type="Pfam" id="PF06970">
    <property type="entry name" value="RepA_N"/>
    <property type="match status" value="1"/>
</dbReference>
<organism evidence="3 4">
    <name type="scientific">Paraclostridium bifermentans ATCC 638 = DSM 14991</name>
    <dbReference type="NCBI Taxonomy" id="1233171"/>
    <lineage>
        <taxon>Bacteria</taxon>
        <taxon>Bacillati</taxon>
        <taxon>Bacillota</taxon>
        <taxon>Clostridia</taxon>
        <taxon>Peptostreptococcales</taxon>
        <taxon>Peptostreptococcaceae</taxon>
        <taxon>Paraclostridium</taxon>
    </lineage>
</organism>
<dbReference type="PATRIC" id="fig|1233171.3.peg.3398"/>